<reference evidence="4 5" key="1">
    <citation type="submission" date="2020-04" db="EMBL/GenBank/DDBJ databases">
        <authorList>
            <person name="Wallbank WR R."/>
            <person name="Pardo Diaz C."/>
            <person name="Kozak K."/>
            <person name="Martin S."/>
            <person name="Jiggins C."/>
            <person name="Moest M."/>
            <person name="Warren A I."/>
            <person name="Byers J.R.P. K."/>
            <person name="Montejo-Kovacevich G."/>
            <person name="Yen C E."/>
        </authorList>
    </citation>
    <scope>NUCLEOTIDE SEQUENCE [LARGE SCALE GENOMIC DNA]</scope>
</reference>
<sequence>MVNFVVVLAAVVAAVRVGGLELNDEEYHSLPQLFHLDDYEKCLSSRRGVYCLGSFDLLQYRNDRLYNVLQEYSLNAYNFNHTKIHRGYCLPTTCAHIEGSSPTKRFQRCVKNLARADFGLETNLTEFQYCRTAKTQRQVDTWDLIFAFIVGVILLMNIVGTAYDVLRNQDKKPIKQLVAWSLVANWRRLTADHSDKDSRLTALKPVQAMKCLTLILVMLAHSVLAFHYTYLFNPQFFEKANNRVLSVYLQNGSSIVQSFIMISCFLLAYNLLVNAADNPKKPFGISLFPKCFLHRICRILPLYLFILGLTTTWYAHASDGPLWGPIIGTEANTCRKKWWSQALFVSNFVDVDEKCLIHTWFLAVDMQLYVISAILTLTLARRPRIAVKVLSAILLGSIVINFVAICHWELLPMVKIMIPELMRTQFVGNRSFVWLYSAPWDSLPSALVGLIIAFIHFNQQTDGVRPVESKLIRVLYRISVPAMFVWVAGGYFMKAVTEPFWLYLYAATDRLIFTSLTAVAMYGFFNKIDLIWWKLMSWRGFEIMGRMSLSVYLTHWLFSLLLIATRTTETSASVLQVGEHWLATIFLTYWAALPLHLLVELPTSTFLESLAS</sequence>
<accession>A0A8S0YSI2</accession>
<feature type="transmembrane region" description="Helical" evidence="1">
    <location>
        <begin position="211"/>
        <end position="232"/>
    </location>
</feature>
<dbReference type="InterPro" id="IPR002656">
    <property type="entry name" value="Acyl_transf_3_dom"/>
</dbReference>
<dbReference type="GO" id="GO:0016747">
    <property type="term" value="F:acyltransferase activity, transferring groups other than amino-acyl groups"/>
    <property type="evidence" value="ECO:0007669"/>
    <property type="project" value="InterPro"/>
</dbReference>
<evidence type="ECO:0000256" key="1">
    <source>
        <dbReference type="SAM" id="Phobius"/>
    </source>
</evidence>
<dbReference type="Pfam" id="PF01757">
    <property type="entry name" value="Acyl_transf_3"/>
    <property type="match status" value="1"/>
</dbReference>
<feature type="signal peptide" evidence="2">
    <location>
        <begin position="1"/>
        <end position="19"/>
    </location>
</feature>
<keyword evidence="5" id="KW-1185">Reference proteome</keyword>
<organism evidence="4 5">
    <name type="scientific">Arctia plantaginis</name>
    <name type="common">Wood tiger moth</name>
    <name type="synonym">Phalaena plantaginis</name>
    <dbReference type="NCBI Taxonomy" id="874455"/>
    <lineage>
        <taxon>Eukaryota</taxon>
        <taxon>Metazoa</taxon>
        <taxon>Ecdysozoa</taxon>
        <taxon>Arthropoda</taxon>
        <taxon>Hexapoda</taxon>
        <taxon>Insecta</taxon>
        <taxon>Pterygota</taxon>
        <taxon>Neoptera</taxon>
        <taxon>Endopterygota</taxon>
        <taxon>Lepidoptera</taxon>
        <taxon>Glossata</taxon>
        <taxon>Ditrysia</taxon>
        <taxon>Noctuoidea</taxon>
        <taxon>Erebidae</taxon>
        <taxon>Arctiinae</taxon>
        <taxon>Arctia</taxon>
    </lineage>
</organism>
<feature type="domain" description="Acyltransferase 3" evidence="3">
    <location>
        <begin position="208"/>
        <end position="564"/>
    </location>
</feature>
<keyword evidence="1" id="KW-0812">Transmembrane</keyword>
<dbReference type="AlphaFoldDB" id="A0A8S0YSI2"/>
<dbReference type="OrthoDB" id="10265389at2759"/>
<feature type="transmembrane region" description="Helical" evidence="1">
    <location>
        <begin position="500"/>
        <end position="525"/>
    </location>
</feature>
<feature type="transmembrane region" description="Helical" evidence="1">
    <location>
        <begin position="296"/>
        <end position="315"/>
    </location>
</feature>
<protein>
    <recommendedName>
        <fullName evidence="3">Acyltransferase 3 domain-containing protein</fullName>
    </recommendedName>
</protein>
<dbReference type="Proteomes" id="UP000494106">
    <property type="component" value="Unassembled WGS sequence"/>
</dbReference>
<proteinExistence type="predicted"/>
<feature type="transmembrane region" description="Helical" evidence="1">
    <location>
        <begin position="389"/>
        <end position="411"/>
    </location>
</feature>
<dbReference type="PANTHER" id="PTHR11161">
    <property type="entry name" value="O-ACYLTRANSFERASE"/>
    <property type="match status" value="1"/>
</dbReference>
<evidence type="ECO:0000313" key="4">
    <source>
        <dbReference type="EMBL" id="CAB3222276.1"/>
    </source>
</evidence>
<comment type="caution">
    <text evidence="4">The sequence shown here is derived from an EMBL/GenBank/DDBJ whole genome shotgun (WGS) entry which is preliminary data.</text>
</comment>
<keyword evidence="1" id="KW-0472">Membrane</keyword>
<feature type="chain" id="PRO_5035723384" description="Acyltransferase 3 domain-containing protein" evidence="2">
    <location>
        <begin position="20"/>
        <end position="612"/>
    </location>
</feature>
<feature type="transmembrane region" description="Helical" evidence="1">
    <location>
        <begin position="252"/>
        <end position="275"/>
    </location>
</feature>
<evidence type="ECO:0000256" key="2">
    <source>
        <dbReference type="SAM" id="SignalP"/>
    </source>
</evidence>
<feature type="transmembrane region" description="Helical" evidence="1">
    <location>
        <begin position="144"/>
        <end position="166"/>
    </location>
</feature>
<evidence type="ECO:0000313" key="5">
    <source>
        <dbReference type="Proteomes" id="UP000494106"/>
    </source>
</evidence>
<dbReference type="InterPro" id="IPR052728">
    <property type="entry name" value="O2_lipid_transport_reg"/>
</dbReference>
<keyword evidence="2" id="KW-0732">Signal</keyword>
<keyword evidence="1" id="KW-1133">Transmembrane helix</keyword>
<evidence type="ECO:0000259" key="3">
    <source>
        <dbReference type="Pfam" id="PF01757"/>
    </source>
</evidence>
<dbReference type="EMBL" id="CADEBC010000083">
    <property type="protein sequence ID" value="CAB3222276.1"/>
    <property type="molecule type" value="Genomic_DNA"/>
</dbReference>
<dbReference type="PANTHER" id="PTHR11161:SF22">
    <property type="entry name" value="ACYLTRANSFERASE 3 DOMAIN-CONTAINING PROTEIN-RELATED"/>
    <property type="match status" value="1"/>
</dbReference>
<feature type="transmembrane region" description="Helical" evidence="1">
    <location>
        <begin position="431"/>
        <end position="454"/>
    </location>
</feature>
<name>A0A8S0YSI2_ARCPL</name>
<feature type="transmembrane region" description="Helical" evidence="1">
    <location>
        <begin position="580"/>
        <end position="599"/>
    </location>
</feature>
<feature type="transmembrane region" description="Helical" evidence="1">
    <location>
        <begin position="546"/>
        <end position="565"/>
    </location>
</feature>
<feature type="transmembrane region" description="Helical" evidence="1">
    <location>
        <begin position="474"/>
        <end position="494"/>
    </location>
</feature>
<gene>
    <name evidence="4" type="ORF">APLA_LOCUS988</name>
</gene>